<dbReference type="InterPro" id="IPR020084">
    <property type="entry name" value="NUDIX_hydrolase_CS"/>
</dbReference>
<dbReference type="EMBL" id="LXHC01000021">
    <property type="protein sequence ID" value="OAU95824.1"/>
    <property type="molecule type" value="Genomic_DNA"/>
</dbReference>
<dbReference type="InterPro" id="IPR015797">
    <property type="entry name" value="NUDIX_hydrolase-like_dom_sf"/>
</dbReference>
<keyword evidence="3 4" id="KW-0378">Hydrolase</keyword>
<evidence type="ECO:0000313" key="7">
    <source>
        <dbReference type="Proteomes" id="UP000078228"/>
    </source>
</evidence>
<name>A0A198UHP2_MORCA</name>
<reference evidence="6 7" key="1">
    <citation type="journal article" date="2016" name="Genome Biol. Evol.">
        <title>Comparative Genomic Analyses of the Moraxella catarrhalis Serosensitive and Seroresistant Lineages Demonstrate Their Independent Evolution.</title>
        <authorList>
            <person name="Earl J.P."/>
            <person name="de Vries S.P."/>
            <person name="Ahmed A."/>
            <person name="Powell E."/>
            <person name="Schultz M.P."/>
            <person name="Hermans P.W."/>
            <person name="Hill D.J."/>
            <person name="Zhou Z."/>
            <person name="Constantinidou C.I."/>
            <person name="Hu F.Z."/>
            <person name="Bootsma H.J."/>
            <person name="Ehrlich G.D."/>
        </authorList>
    </citation>
    <scope>NUCLEOTIDE SEQUENCE [LARGE SCALE GENOMIC DNA]</scope>
    <source>
        <strain evidence="6 7">Z7542</strain>
    </source>
</reference>
<evidence type="ECO:0000256" key="3">
    <source>
        <dbReference type="ARBA" id="ARBA00022801"/>
    </source>
</evidence>
<dbReference type="OrthoDB" id="9816040at2"/>
<keyword evidence="7" id="KW-1185">Reference proteome</keyword>
<dbReference type="PROSITE" id="PS00893">
    <property type="entry name" value="NUDIX_BOX"/>
    <property type="match status" value="1"/>
</dbReference>
<comment type="caution">
    <text evidence="6">The sequence shown here is derived from an EMBL/GenBank/DDBJ whole genome shotgun (WGS) entry which is preliminary data.</text>
</comment>
<dbReference type="NCBIfam" id="NF001937">
    <property type="entry name" value="PRK00714.1-4"/>
    <property type="match status" value="1"/>
</dbReference>
<dbReference type="PATRIC" id="fig|480.237.peg.460"/>
<evidence type="ECO:0000256" key="1">
    <source>
        <dbReference type="ARBA" id="ARBA00001936"/>
    </source>
</evidence>
<dbReference type="Pfam" id="PF00293">
    <property type="entry name" value="NUDIX"/>
    <property type="match status" value="1"/>
</dbReference>
<accession>A0A198UHP2</accession>
<sequence length="165" mass="19313">MIDADGFRPNVGIILVNAHGQLLWAKRIGHDSWQFPQGGISRGETPLDAMYRELYEEVGLHPEHVKVLAVTRDWLRYRLPKRYVRAGQEPLCIGQKQKWFLLYLDEANTKHIRFDVGVPEFDDWQWVSYWFPLTGVVPFKRNVYQRALLELIDAVPRQKPLATKT</sequence>
<protein>
    <recommendedName>
        <fullName evidence="4">RNA pyrophosphohydrolase</fullName>
        <ecNumber evidence="4">3.6.1.-</ecNumber>
    </recommendedName>
    <alternativeName>
        <fullName evidence="4">(Di)nucleoside polyphosphate hydrolase</fullName>
    </alternativeName>
</protein>
<dbReference type="PRINTS" id="PR00502">
    <property type="entry name" value="NUDIXFAMILY"/>
</dbReference>
<organism evidence="6 7">
    <name type="scientific">Moraxella catarrhalis</name>
    <name type="common">Branhamella catarrhalis</name>
    <dbReference type="NCBI Taxonomy" id="480"/>
    <lineage>
        <taxon>Bacteria</taxon>
        <taxon>Pseudomonadati</taxon>
        <taxon>Pseudomonadota</taxon>
        <taxon>Gammaproteobacteria</taxon>
        <taxon>Moraxellales</taxon>
        <taxon>Moraxellaceae</taxon>
        <taxon>Moraxella</taxon>
    </lineage>
</organism>
<gene>
    <name evidence="4" type="primary">rppH</name>
    <name evidence="4" type="synonym">nudH</name>
    <name evidence="6" type="ORF">AO384_1182</name>
</gene>
<dbReference type="NCBIfam" id="NF001938">
    <property type="entry name" value="PRK00714.1-5"/>
    <property type="match status" value="1"/>
</dbReference>
<dbReference type="InterPro" id="IPR000086">
    <property type="entry name" value="NUDIX_hydrolase_dom"/>
</dbReference>
<dbReference type="GO" id="GO:0034353">
    <property type="term" value="F:mRNA 5'-diphosphatase activity"/>
    <property type="evidence" value="ECO:0007669"/>
    <property type="project" value="UniProtKB-ARBA"/>
</dbReference>
<dbReference type="PANTHER" id="PTHR43736:SF1">
    <property type="entry name" value="DIHYDRONEOPTERIN TRIPHOSPHATE DIPHOSPHATASE"/>
    <property type="match status" value="1"/>
</dbReference>
<dbReference type="SUPFAM" id="SSF55811">
    <property type="entry name" value="Nudix"/>
    <property type="match status" value="1"/>
</dbReference>
<proteinExistence type="inferred from homology"/>
<comment type="cofactor">
    <cofactor evidence="1">
        <name>Mn(2+)</name>
        <dbReference type="ChEBI" id="CHEBI:29035"/>
    </cofactor>
</comment>
<dbReference type="InterPro" id="IPR020476">
    <property type="entry name" value="Nudix_hydrolase"/>
</dbReference>
<dbReference type="Gene3D" id="3.90.79.10">
    <property type="entry name" value="Nucleoside Triphosphate Pyrophosphohydrolase"/>
    <property type="match status" value="1"/>
</dbReference>
<evidence type="ECO:0000256" key="2">
    <source>
        <dbReference type="ARBA" id="ARBA00001946"/>
    </source>
</evidence>
<comment type="similarity">
    <text evidence="4">Belongs to the Nudix hydrolase family. RppH subfamily.</text>
</comment>
<dbReference type="EC" id="3.6.1.-" evidence="4"/>
<dbReference type="Proteomes" id="UP000078228">
    <property type="component" value="Unassembled WGS sequence"/>
</dbReference>
<dbReference type="eggNOG" id="COG0494">
    <property type="taxonomic scope" value="Bacteria"/>
</dbReference>
<dbReference type="RefSeq" id="WP_049237851.1">
    <property type="nucleotide sequence ID" value="NZ_LXHB01000020.1"/>
</dbReference>
<dbReference type="FunFam" id="3.90.79.10:FF:000001">
    <property type="entry name" value="RNA pyrophosphohydrolase"/>
    <property type="match status" value="1"/>
</dbReference>
<comment type="cofactor">
    <cofactor evidence="2">
        <name>Mg(2+)</name>
        <dbReference type="ChEBI" id="CHEBI:18420"/>
    </cofactor>
</comment>
<comment type="cofactor">
    <cofactor evidence="4">
        <name>a divalent metal cation</name>
        <dbReference type="ChEBI" id="CHEBI:60240"/>
    </cofactor>
</comment>
<dbReference type="InterPro" id="IPR022927">
    <property type="entry name" value="RppH"/>
</dbReference>
<dbReference type="HAMAP" id="MF_00298">
    <property type="entry name" value="Nudix_RppH"/>
    <property type="match status" value="1"/>
</dbReference>
<comment type="function">
    <text evidence="4">Accelerates the degradation of transcripts by removing pyrophosphate from the 5'-end of triphosphorylated RNA, leading to a more labile monophosphorylated state that can stimulate subsequent ribonuclease cleavage.</text>
</comment>
<feature type="domain" description="Nudix hydrolase" evidence="5">
    <location>
        <begin position="6"/>
        <end position="149"/>
    </location>
</feature>
<dbReference type="CDD" id="cd03671">
    <property type="entry name" value="NUDIX_Ap4A_hydrolase_plant_like"/>
    <property type="match status" value="1"/>
</dbReference>
<feature type="short sequence motif" description="Nudix box" evidence="4">
    <location>
        <begin position="38"/>
        <end position="59"/>
    </location>
</feature>
<evidence type="ECO:0000256" key="4">
    <source>
        <dbReference type="HAMAP-Rule" id="MF_00298"/>
    </source>
</evidence>
<dbReference type="PROSITE" id="PS51462">
    <property type="entry name" value="NUDIX"/>
    <property type="match status" value="1"/>
</dbReference>
<evidence type="ECO:0000259" key="5">
    <source>
        <dbReference type="PROSITE" id="PS51462"/>
    </source>
</evidence>
<dbReference type="AlphaFoldDB" id="A0A198UHP2"/>
<dbReference type="PANTHER" id="PTHR43736">
    <property type="entry name" value="ADP-RIBOSE PYROPHOSPHATASE"/>
    <property type="match status" value="1"/>
</dbReference>
<evidence type="ECO:0000313" key="6">
    <source>
        <dbReference type="EMBL" id="OAU95824.1"/>
    </source>
</evidence>